<dbReference type="PANTHER" id="PTHR13391:SF0">
    <property type="entry name" value="PROTEIN MISATO HOMOLOG 1"/>
    <property type="match status" value="1"/>
</dbReference>
<dbReference type="PANTHER" id="PTHR13391">
    <property type="entry name" value="MITOCHONDRIAL DISTRIBUTION REGULATOR MISATO"/>
    <property type="match status" value="1"/>
</dbReference>
<accession>A2DLT8</accession>
<dbReference type="InParanoid" id="A2DLT8"/>
<dbReference type="EMBL" id="DS113216">
    <property type="protein sequence ID" value="EAY18721.1"/>
    <property type="molecule type" value="Genomic_DNA"/>
</dbReference>
<evidence type="ECO:0000313" key="1">
    <source>
        <dbReference type="EMBL" id="EAY18721.1"/>
    </source>
</evidence>
<protein>
    <recommendedName>
        <fullName evidence="3">DML1/Misato tubulin domain-containing protein</fullName>
    </recommendedName>
</protein>
<dbReference type="AlphaFoldDB" id="A2DLT8"/>
<proteinExistence type="predicted"/>
<dbReference type="KEGG" id="tva:5464235"/>
<evidence type="ECO:0000313" key="2">
    <source>
        <dbReference type="Proteomes" id="UP000001542"/>
    </source>
</evidence>
<dbReference type="SUPFAM" id="SSF52490">
    <property type="entry name" value="Tubulin nucleotide-binding domain-like"/>
    <property type="match status" value="1"/>
</dbReference>
<dbReference type="Proteomes" id="UP000001542">
    <property type="component" value="Unassembled WGS sequence"/>
</dbReference>
<dbReference type="GO" id="GO:0007005">
    <property type="term" value="P:mitochondrion organization"/>
    <property type="evidence" value="ECO:0007669"/>
    <property type="project" value="InterPro"/>
</dbReference>
<dbReference type="InterPro" id="IPR036525">
    <property type="entry name" value="Tubulin/FtsZ_GTPase_sf"/>
</dbReference>
<dbReference type="Gene3D" id="3.40.50.1440">
    <property type="entry name" value="Tubulin/FtsZ, GTPase domain"/>
    <property type="match status" value="1"/>
</dbReference>
<reference evidence="1" key="1">
    <citation type="submission" date="2006-10" db="EMBL/GenBank/DDBJ databases">
        <authorList>
            <person name="Amadeo P."/>
            <person name="Zhao Q."/>
            <person name="Wortman J."/>
            <person name="Fraser-Liggett C."/>
            <person name="Carlton J."/>
        </authorList>
    </citation>
    <scope>NUCLEOTIDE SEQUENCE</scope>
    <source>
        <strain evidence="1">G3</strain>
    </source>
</reference>
<keyword evidence="2" id="KW-1185">Reference proteome</keyword>
<dbReference type="VEuPathDB" id="TrichDB:TVAGG3_0581630"/>
<dbReference type="RefSeq" id="XP_001579707.1">
    <property type="nucleotide sequence ID" value="XM_001579657.1"/>
</dbReference>
<name>A2DLT8_TRIV3</name>
<dbReference type="GO" id="GO:0005737">
    <property type="term" value="C:cytoplasm"/>
    <property type="evidence" value="ECO:0000318"/>
    <property type="project" value="GO_Central"/>
</dbReference>
<evidence type="ECO:0008006" key="3">
    <source>
        <dbReference type="Google" id="ProtNLM"/>
    </source>
</evidence>
<sequence length="484" mass="53681">MSSVFLSFGPKSGFLIGHTLNSMIECQDSPPTWYAESMTGLLPNVVFYDKAKSVHLYEDYSLDFEKDGAPQNIQKLQLPKDGPVQMPLFKPTPFIEYIKKGGATFLPLDQPRPNFKLEESTIAWCDIVNFNMSRRSFVEIPGTDLEPMTTYANGFARASDTENYDDYTDPIRRQFENCDRVGSVIFSADRNNGYGGFCAKLSEYVQEETPKAVRFVFSTAEDVPSDEIACNASLATAAFLEFADIHTLLVPPANLPNIIDQTKYKADNDFSRMALLSMPLTTALIPLLNNTCHARKYKDTIAPSSILKFTSLDACFPTFDELNHFSFPAEDRILTSFVTTCGTGNAAPEIVEKFKPDSPYFFDHASSSQPLFIGFNAPHFFKDDYVTREGMKPSQKPASLSDADYQRLVAAGVIKPKVGVKCEYIRALSAAATISTSKSLAVQLENTVNFIRGAPAIQHDIAQSDCSQMIETVLNIVDGLRADE</sequence>
<dbReference type="VEuPathDB" id="TrichDB:TVAG_063260"/>
<dbReference type="OrthoDB" id="10259064at2759"/>
<reference evidence="1" key="2">
    <citation type="journal article" date="2007" name="Science">
        <title>Draft genome sequence of the sexually transmitted pathogen Trichomonas vaginalis.</title>
        <authorList>
            <person name="Carlton J.M."/>
            <person name="Hirt R.P."/>
            <person name="Silva J.C."/>
            <person name="Delcher A.L."/>
            <person name="Schatz M."/>
            <person name="Zhao Q."/>
            <person name="Wortman J.R."/>
            <person name="Bidwell S.L."/>
            <person name="Alsmark U.C.M."/>
            <person name="Besteiro S."/>
            <person name="Sicheritz-Ponten T."/>
            <person name="Noel C.J."/>
            <person name="Dacks J.B."/>
            <person name="Foster P.G."/>
            <person name="Simillion C."/>
            <person name="Van de Peer Y."/>
            <person name="Miranda-Saavedra D."/>
            <person name="Barton G.J."/>
            <person name="Westrop G.D."/>
            <person name="Mueller S."/>
            <person name="Dessi D."/>
            <person name="Fiori P.L."/>
            <person name="Ren Q."/>
            <person name="Paulsen I."/>
            <person name="Zhang H."/>
            <person name="Bastida-Corcuera F.D."/>
            <person name="Simoes-Barbosa A."/>
            <person name="Brown M.T."/>
            <person name="Hayes R.D."/>
            <person name="Mukherjee M."/>
            <person name="Okumura C.Y."/>
            <person name="Schneider R."/>
            <person name="Smith A.J."/>
            <person name="Vanacova S."/>
            <person name="Villalvazo M."/>
            <person name="Haas B.J."/>
            <person name="Pertea M."/>
            <person name="Feldblyum T.V."/>
            <person name="Utterback T.R."/>
            <person name="Shu C.L."/>
            <person name="Osoegawa K."/>
            <person name="de Jong P.J."/>
            <person name="Hrdy I."/>
            <person name="Horvathova L."/>
            <person name="Zubacova Z."/>
            <person name="Dolezal P."/>
            <person name="Malik S.B."/>
            <person name="Logsdon J.M. Jr."/>
            <person name="Henze K."/>
            <person name="Gupta A."/>
            <person name="Wang C.C."/>
            <person name="Dunne R.L."/>
            <person name="Upcroft J.A."/>
            <person name="Upcroft P."/>
            <person name="White O."/>
            <person name="Salzberg S.L."/>
            <person name="Tang P."/>
            <person name="Chiu C.-H."/>
            <person name="Lee Y.-S."/>
            <person name="Embley T.M."/>
            <person name="Coombs G.H."/>
            <person name="Mottram J.C."/>
            <person name="Tachezy J."/>
            <person name="Fraser-Liggett C.M."/>
            <person name="Johnson P.J."/>
        </authorList>
    </citation>
    <scope>NUCLEOTIDE SEQUENCE [LARGE SCALE GENOMIC DNA]</scope>
    <source>
        <strain evidence="1">G3</strain>
    </source>
</reference>
<dbReference type="InterPro" id="IPR049942">
    <property type="entry name" value="DML1/Misato"/>
</dbReference>
<organism evidence="1 2">
    <name type="scientific">Trichomonas vaginalis (strain ATCC PRA-98 / G3)</name>
    <dbReference type="NCBI Taxonomy" id="412133"/>
    <lineage>
        <taxon>Eukaryota</taxon>
        <taxon>Metamonada</taxon>
        <taxon>Parabasalia</taxon>
        <taxon>Trichomonadida</taxon>
        <taxon>Trichomonadidae</taxon>
        <taxon>Trichomonas</taxon>
    </lineage>
</organism>
<gene>
    <name evidence="1" type="ORF">TVAG_063260</name>
</gene>